<reference evidence="1" key="1">
    <citation type="submission" date="2024-04" db="EMBL/GenBank/DDBJ databases">
        <authorList>
            <consortium name="Molecular Ecology Group"/>
        </authorList>
    </citation>
    <scope>NUCLEOTIDE SEQUENCE</scope>
</reference>
<evidence type="ECO:0000313" key="1">
    <source>
        <dbReference type="EMBL" id="CAL1680268.1"/>
    </source>
</evidence>
<gene>
    <name evidence="1" type="ORF">LPLAT_LOCUS6323</name>
</gene>
<protein>
    <submittedName>
        <fullName evidence="1">Uncharacterized protein</fullName>
    </submittedName>
</protein>
<accession>A0AAV2NJQ2</accession>
<evidence type="ECO:0000313" key="2">
    <source>
        <dbReference type="Proteomes" id="UP001497644"/>
    </source>
</evidence>
<dbReference type="EMBL" id="OZ034825">
    <property type="protein sequence ID" value="CAL1680268.1"/>
    <property type="molecule type" value="Genomic_DNA"/>
</dbReference>
<dbReference type="AlphaFoldDB" id="A0AAV2NJQ2"/>
<dbReference type="Proteomes" id="UP001497644">
    <property type="component" value="Chromosome 2"/>
</dbReference>
<organism evidence="1 2">
    <name type="scientific">Lasius platythorax</name>
    <dbReference type="NCBI Taxonomy" id="488582"/>
    <lineage>
        <taxon>Eukaryota</taxon>
        <taxon>Metazoa</taxon>
        <taxon>Ecdysozoa</taxon>
        <taxon>Arthropoda</taxon>
        <taxon>Hexapoda</taxon>
        <taxon>Insecta</taxon>
        <taxon>Pterygota</taxon>
        <taxon>Neoptera</taxon>
        <taxon>Endopterygota</taxon>
        <taxon>Hymenoptera</taxon>
        <taxon>Apocrita</taxon>
        <taxon>Aculeata</taxon>
        <taxon>Formicoidea</taxon>
        <taxon>Formicidae</taxon>
        <taxon>Formicinae</taxon>
        <taxon>Lasius</taxon>
        <taxon>Lasius</taxon>
    </lineage>
</organism>
<proteinExistence type="predicted"/>
<name>A0AAV2NJQ2_9HYME</name>
<sequence length="118" mass="13368">MLSFLLGSRAFSPLPYGTSGESFLNASLMRGNLVRACQATLASITWLIDASDYFARHVRHRLCGSPDWKLFTCQRRKGVHSDEPEDDNFSEKSVHYRLRILPFLPDVACSDLMQDDIS</sequence>
<keyword evidence="2" id="KW-1185">Reference proteome</keyword>